<dbReference type="PANTHER" id="PTHR37689:SF1">
    <property type="entry name" value="PROTEIN FDHE"/>
    <property type="match status" value="1"/>
</dbReference>
<dbReference type="CDD" id="cd16341">
    <property type="entry name" value="FdhE"/>
    <property type="match status" value="1"/>
</dbReference>
<dbReference type="Gene3D" id="3.90.1670.10">
    <property type="entry name" value="FdhE-like domain"/>
    <property type="match status" value="1"/>
</dbReference>
<dbReference type="SUPFAM" id="SSF144020">
    <property type="entry name" value="FdhE-like"/>
    <property type="match status" value="1"/>
</dbReference>
<gene>
    <name evidence="4" type="ORF">PSDVSF_29840</name>
</gene>
<dbReference type="Proteomes" id="UP001053296">
    <property type="component" value="Chromosome"/>
</dbReference>
<dbReference type="InterPro" id="IPR056796">
    <property type="entry name" value="FdhE_C"/>
</dbReference>
<sequence length="295" mass="32803">MEFNLDDSRRRLKGKITQLKKKSYISTELIDLLEAVAAQQLEARAESEVTLPGIEHFASPEAVLQGVPLLGREDFPIDKPQAEKLLGTFITLLVDMGGPLGDGARAVREALDSNDLTSDELFQKFLEDDHKFFAPWAERMPEAPRTLSFLAFASLSPSLEAVGAQLAPNLPEVKVNPVGTCPICGSLPLISTLREKEGFRHCTCSFCRHEYRVKRIACPVCGEEDQKKLTFFTVEEEPGFRVDVCDTCKTYIKTIDFRDLDRIAVPILDDLDSLALDYVAAGQGYKRATLSAWGF</sequence>
<dbReference type="Pfam" id="PF24860">
    <property type="entry name" value="FdhE_C"/>
    <property type="match status" value="1"/>
</dbReference>
<dbReference type="InterPro" id="IPR006452">
    <property type="entry name" value="Formate_DH_accessory"/>
</dbReference>
<organism evidence="4 5">
    <name type="scientific">Pseudodesulfovibrio sediminis</name>
    <dbReference type="NCBI Taxonomy" id="2810563"/>
    <lineage>
        <taxon>Bacteria</taxon>
        <taxon>Pseudomonadati</taxon>
        <taxon>Thermodesulfobacteriota</taxon>
        <taxon>Desulfovibrionia</taxon>
        <taxon>Desulfovibrionales</taxon>
        <taxon>Desulfovibrionaceae</taxon>
    </lineage>
</organism>
<feature type="domain" description="FdhE C-terminal" evidence="3">
    <location>
        <begin position="217"/>
        <end position="290"/>
    </location>
</feature>
<accession>A0ABN6ETT8</accession>
<evidence type="ECO:0000259" key="3">
    <source>
        <dbReference type="Pfam" id="PF24860"/>
    </source>
</evidence>
<evidence type="ECO:0000313" key="5">
    <source>
        <dbReference type="Proteomes" id="UP001053296"/>
    </source>
</evidence>
<dbReference type="RefSeq" id="WP_229591702.1">
    <property type="nucleotide sequence ID" value="NZ_AP024485.1"/>
</dbReference>
<dbReference type="Pfam" id="PF24859">
    <property type="entry name" value="FdhE_central"/>
    <property type="match status" value="1"/>
</dbReference>
<keyword evidence="5" id="KW-1185">Reference proteome</keyword>
<feature type="domain" description="FdhE central" evidence="2">
    <location>
        <begin position="180"/>
        <end position="215"/>
    </location>
</feature>
<name>A0ABN6ETT8_9BACT</name>
<evidence type="ECO:0000259" key="2">
    <source>
        <dbReference type="Pfam" id="PF24859"/>
    </source>
</evidence>
<dbReference type="EMBL" id="AP024485">
    <property type="protein sequence ID" value="BCS89742.1"/>
    <property type="molecule type" value="Genomic_DNA"/>
</dbReference>
<dbReference type="InterPro" id="IPR024064">
    <property type="entry name" value="FdhE-like_sf"/>
</dbReference>
<dbReference type="PANTHER" id="PTHR37689">
    <property type="entry name" value="PROTEIN FDHE"/>
    <property type="match status" value="1"/>
</dbReference>
<protein>
    <submittedName>
        <fullName evidence="4">Formate dehydrogenase accessory protein FdhE</fullName>
    </submittedName>
</protein>
<proteinExistence type="predicted"/>
<keyword evidence="1" id="KW-0963">Cytoplasm</keyword>
<dbReference type="InterPro" id="IPR056797">
    <property type="entry name" value="FdhE_central"/>
</dbReference>
<evidence type="ECO:0000256" key="1">
    <source>
        <dbReference type="ARBA" id="ARBA00022490"/>
    </source>
</evidence>
<evidence type="ECO:0000313" key="4">
    <source>
        <dbReference type="EMBL" id="BCS89742.1"/>
    </source>
</evidence>
<reference evidence="4" key="1">
    <citation type="journal article" date="2022" name="Arch. Microbiol.">
        <title>Pseudodesulfovibrio sediminis sp. nov., a mesophilic and neutrophilic sulfate-reducing bacterium isolated from sediment of a brackish lake.</title>
        <authorList>
            <person name="Takahashi A."/>
            <person name="Kojima H."/>
            <person name="Watanabe M."/>
            <person name="Fukui M."/>
        </authorList>
    </citation>
    <scope>NUCLEOTIDE SEQUENCE</scope>
    <source>
        <strain evidence="4">SF6</strain>
    </source>
</reference>